<gene>
    <name evidence="7" type="primary">flgL</name>
    <name evidence="7" type="ORF">D1Z90_06395</name>
</gene>
<organism evidence="7 8">
    <name type="scientific">Motilimonas pumila</name>
    <dbReference type="NCBI Taxonomy" id="2303987"/>
    <lineage>
        <taxon>Bacteria</taxon>
        <taxon>Pseudomonadati</taxon>
        <taxon>Pseudomonadota</taxon>
        <taxon>Gammaproteobacteria</taxon>
        <taxon>Alteromonadales</taxon>
        <taxon>Alteromonadales genera incertae sedis</taxon>
        <taxon>Motilimonas</taxon>
    </lineage>
</organism>
<keyword evidence="7" id="KW-0282">Flagellum</keyword>
<dbReference type="EMBL" id="QZCH01000005">
    <property type="protein sequence ID" value="RJG48995.1"/>
    <property type="molecule type" value="Genomic_DNA"/>
</dbReference>
<dbReference type="SUPFAM" id="SSF64518">
    <property type="entry name" value="Phase 1 flagellin"/>
    <property type="match status" value="1"/>
</dbReference>
<reference evidence="7 8" key="2">
    <citation type="submission" date="2019-01" db="EMBL/GenBank/DDBJ databases">
        <title>Motilimonas pumilus sp. nov., isolated from the gut of sea cucumber (Apostichopus japonicus).</title>
        <authorList>
            <person name="Wang F.-Q."/>
            <person name="Ren L.-H."/>
            <person name="Lin Y.-W."/>
            <person name="Sun G.-H."/>
            <person name="Du Z.-J."/>
            <person name="Zhao J.-X."/>
            <person name="Liu X.-J."/>
            <person name="Liu L.-J."/>
        </authorList>
    </citation>
    <scope>NUCLEOTIDE SEQUENCE [LARGE SCALE GENOMIC DNA]</scope>
    <source>
        <strain evidence="7 8">PLHSC7-2</strain>
    </source>
</reference>
<dbReference type="GO" id="GO:0071973">
    <property type="term" value="P:bacterial-type flagellum-dependent cell motility"/>
    <property type="evidence" value="ECO:0007669"/>
    <property type="project" value="InterPro"/>
</dbReference>
<dbReference type="InterPro" id="IPR013384">
    <property type="entry name" value="Flagell_FlgL"/>
</dbReference>
<dbReference type="Pfam" id="PF00669">
    <property type="entry name" value="Flagellin_N"/>
    <property type="match status" value="1"/>
</dbReference>
<dbReference type="GO" id="GO:0009424">
    <property type="term" value="C:bacterial-type flagellum hook"/>
    <property type="evidence" value="ECO:0007669"/>
    <property type="project" value="InterPro"/>
</dbReference>
<dbReference type="Gene3D" id="1.20.1330.10">
    <property type="entry name" value="f41 fragment of flagellin, N-terminal domain"/>
    <property type="match status" value="2"/>
</dbReference>
<keyword evidence="7" id="KW-0966">Cell projection</keyword>
<accession>A0A418YGL0</accession>
<evidence type="ECO:0000256" key="2">
    <source>
        <dbReference type="ARBA" id="ARBA00004613"/>
    </source>
</evidence>
<dbReference type="NCBIfam" id="TIGR02550">
    <property type="entry name" value="flagell_flgL"/>
    <property type="match status" value="1"/>
</dbReference>
<comment type="similarity">
    <text evidence="3">Belongs to the bacterial flagellin family.</text>
</comment>
<dbReference type="InterPro" id="IPR001029">
    <property type="entry name" value="Flagellin_N"/>
</dbReference>
<evidence type="ECO:0000256" key="5">
    <source>
        <dbReference type="ARBA" id="ARBA00023143"/>
    </source>
</evidence>
<name>A0A418YGL0_9GAMM</name>
<evidence type="ECO:0000256" key="4">
    <source>
        <dbReference type="ARBA" id="ARBA00022525"/>
    </source>
</evidence>
<comment type="subcellular location">
    <subcellularLocation>
        <location evidence="1">Bacterial flagellum</location>
    </subcellularLocation>
    <subcellularLocation>
        <location evidence="2">Secreted</location>
    </subcellularLocation>
</comment>
<comment type="caution">
    <text evidence="7">The sequence shown here is derived from an EMBL/GenBank/DDBJ whole genome shotgun (WGS) entry which is preliminary data.</text>
</comment>
<sequence>MRISTNQIFISSTANMSSSTSAIVKTQNQLTSGQKYQLASEDPTGFAKTNRLTEVIEANQQYLKNSTLVTGALSVEESTLDKIQVAIDRVRTLAVSVNNGSLSHQERLSVATEVEGIQQEIFDLMNSKNASGDYIFSGSKSSVQSFVKDPVTGRYEFQGDGNTNGIQISTSVFVQQGDSGLTLFEQIPARLTATGNVIAGPAVNLNVSITSQEQFDAYHKANYDFANPGNSQLRVVTTAGTPDTFEIQDSAGLPLVPPVTGNFVPGEPINFAGMEITLDGGPGNTATIDLDPPKNENVLNHLEDFKTALRDPNITQEQLQPVLKDVSIGLKNTADSALSTMGEIGARINTIRRVESSNSSFDVLNQEARARLSETDYAEASAKLAQQEMAMQVAYSTFSKVTNLSLFDYVG</sequence>
<dbReference type="InterPro" id="IPR001492">
    <property type="entry name" value="Flagellin"/>
</dbReference>
<reference evidence="7 8" key="1">
    <citation type="submission" date="2018-09" db="EMBL/GenBank/DDBJ databases">
        <authorList>
            <person name="Wang F."/>
        </authorList>
    </citation>
    <scope>NUCLEOTIDE SEQUENCE [LARGE SCALE GENOMIC DNA]</scope>
    <source>
        <strain evidence="7 8">PLHSC7-2</strain>
    </source>
</reference>
<keyword evidence="5" id="KW-0975">Bacterial flagellum</keyword>
<keyword evidence="7" id="KW-0969">Cilium</keyword>
<feature type="domain" description="Flagellin N-terminal" evidence="6">
    <location>
        <begin position="3"/>
        <end position="140"/>
    </location>
</feature>
<dbReference type="GO" id="GO:0005576">
    <property type="term" value="C:extracellular region"/>
    <property type="evidence" value="ECO:0007669"/>
    <property type="project" value="UniProtKB-SubCell"/>
</dbReference>
<dbReference type="PANTHER" id="PTHR42792">
    <property type="entry name" value="FLAGELLIN"/>
    <property type="match status" value="1"/>
</dbReference>
<dbReference type="RefSeq" id="WP_119909926.1">
    <property type="nucleotide sequence ID" value="NZ_QZCH01000005.1"/>
</dbReference>
<evidence type="ECO:0000256" key="3">
    <source>
        <dbReference type="ARBA" id="ARBA00005709"/>
    </source>
</evidence>
<evidence type="ECO:0000313" key="8">
    <source>
        <dbReference type="Proteomes" id="UP000283255"/>
    </source>
</evidence>
<proteinExistence type="inferred from homology"/>
<dbReference type="AlphaFoldDB" id="A0A418YGL0"/>
<dbReference type="OrthoDB" id="9768249at2"/>
<evidence type="ECO:0000313" key="7">
    <source>
        <dbReference type="EMBL" id="RJG48995.1"/>
    </source>
</evidence>
<evidence type="ECO:0000259" key="6">
    <source>
        <dbReference type="Pfam" id="PF00669"/>
    </source>
</evidence>
<protein>
    <submittedName>
        <fullName evidence="7">Flagellar hook-associated protein 3</fullName>
    </submittedName>
</protein>
<dbReference type="Proteomes" id="UP000283255">
    <property type="component" value="Unassembled WGS sequence"/>
</dbReference>
<evidence type="ECO:0000256" key="1">
    <source>
        <dbReference type="ARBA" id="ARBA00004365"/>
    </source>
</evidence>
<keyword evidence="4" id="KW-0964">Secreted</keyword>
<keyword evidence="8" id="KW-1185">Reference proteome</keyword>
<dbReference type="PANTHER" id="PTHR42792:SF1">
    <property type="entry name" value="FLAGELLAR HOOK-ASSOCIATED PROTEIN 3"/>
    <property type="match status" value="1"/>
</dbReference>
<dbReference type="GO" id="GO:0005198">
    <property type="term" value="F:structural molecule activity"/>
    <property type="evidence" value="ECO:0007669"/>
    <property type="project" value="InterPro"/>
</dbReference>